<comment type="subcellular location">
    <subcellularLocation>
        <location evidence="1">Membrane</location>
    </subcellularLocation>
</comment>
<evidence type="ECO:0000256" key="2">
    <source>
        <dbReference type="ARBA" id="ARBA00022692"/>
    </source>
</evidence>
<name>A0A1A6GRG4_NEOLE</name>
<evidence type="ECO:0000256" key="6">
    <source>
        <dbReference type="SAM" id="SignalP"/>
    </source>
</evidence>
<dbReference type="Gene3D" id="3.40.50.2300">
    <property type="match status" value="1"/>
</dbReference>
<evidence type="ECO:0000259" key="7">
    <source>
        <dbReference type="Pfam" id="PF01094"/>
    </source>
</evidence>
<feature type="domain" description="Receptor ligand binding region" evidence="7">
    <location>
        <begin position="4"/>
        <end position="86"/>
    </location>
</feature>
<dbReference type="Proteomes" id="UP000092124">
    <property type="component" value="Unassembled WGS sequence"/>
</dbReference>
<comment type="caution">
    <text evidence="8">The sequence shown here is derived from an EMBL/GenBank/DDBJ whole genome shotgun (WGS) entry which is preliminary data.</text>
</comment>
<dbReference type="PANTHER" id="PTHR24061">
    <property type="entry name" value="CALCIUM-SENSING RECEPTOR-RELATED"/>
    <property type="match status" value="1"/>
</dbReference>
<keyword evidence="2" id="KW-0812">Transmembrane</keyword>
<dbReference type="GO" id="GO:0005886">
    <property type="term" value="C:plasma membrane"/>
    <property type="evidence" value="ECO:0007669"/>
    <property type="project" value="TreeGrafter"/>
</dbReference>
<reference evidence="8 9" key="1">
    <citation type="submission" date="2016-06" db="EMBL/GenBank/DDBJ databases">
        <title>The Draft Genome Sequence and Annotation of the Desert Woodrat Neotoma lepida.</title>
        <authorList>
            <person name="Campbell M."/>
            <person name="Oakeson K.F."/>
            <person name="Yandell M."/>
            <person name="Halpert J.R."/>
            <person name="Dearing D."/>
        </authorList>
    </citation>
    <scope>NUCLEOTIDE SEQUENCE [LARGE SCALE GENOMIC DNA]</scope>
    <source>
        <strain evidence="8">417</strain>
        <tissue evidence="8">Liver</tissue>
    </source>
</reference>
<protein>
    <recommendedName>
        <fullName evidence="7">Receptor ligand binding region domain-containing protein</fullName>
    </recommendedName>
</protein>
<feature type="signal peptide" evidence="6">
    <location>
        <begin position="1"/>
        <end position="22"/>
    </location>
</feature>
<dbReference type="InterPro" id="IPR028082">
    <property type="entry name" value="Peripla_BP_I"/>
</dbReference>
<feature type="chain" id="PRO_5008345807" description="Receptor ligand binding region domain-containing protein" evidence="6">
    <location>
        <begin position="23"/>
        <end position="119"/>
    </location>
</feature>
<dbReference type="SUPFAM" id="SSF53822">
    <property type="entry name" value="Periplasmic binding protein-like I"/>
    <property type="match status" value="1"/>
</dbReference>
<dbReference type="PANTHER" id="PTHR24061:SF403">
    <property type="entry name" value="VOMERONASAL 2, RECEPTOR 113-RELATED"/>
    <property type="match status" value="1"/>
</dbReference>
<evidence type="ECO:0000256" key="5">
    <source>
        <dbReference type="ARBA" id="ARBA00023136"/>
    </source>
</evidence>
<evidence type="ECO:0000313" key="8">
    <source>
        <dbReference type="EMBL" id="OBS67952.1"/>
    </source>
</evidence>
<dbReference type="STRING" id="56216.A0A1A6GRG4"/>
<gene>
    <name evidence="8" type="ORF">A6R68_03508</name>
</gene>
<keyword evidence="9" id="KW-1185">Reference proteome</keyword>
<dbReference type="EMBL" id="LZPO01076390">
    <property type="protein sequence ID" value="OBS67952.1"/>
    <property type="molecule type" value="Genomic_DNA"/>
</dbReference>
<dbReference type="InterPro" id="IPR001828">
    <property type="entry name" value="ANF_lig-bd_rcpt"/>
</dbReference>
<keyword evidence="4" id="KW-1133">Transmembrane helix</keyword>
<dbReference type="InterPro" id="IPR000068">
    <property type="entry name" value="GPCR_3_Ca_sens_rcpt-rel"/>
</dbReference>
<dbReference type="InterPro" id="IPR004073">
    <property type="entry name" value="GPCR_3_vmron_rcpt_2"/>
</dbReference>
<keyword evidence="5" id="KW-0472">Membrane</keyword>
<evidence type="ECO:0000256" key="1">
    <source>
        <dbReference type="ARBA" id="ARBA00004370"/>
    </source>
</evidence>
<organism evidence="8 9">
    <name type="scientific">Neotoma lepida</name>
    <name type="common">Desert woodrat</name>
    <dbReference type="NCBI Taxonomy" id="56216"/>
    <lineage>
        <taxon>Eukaryota</taxon>
        <taxon>Metazoa</taxon>
        <taxon>Chordata</taxon>
        <taxon>Craniata</taxon>
        <taxon>Vertebrata</taxon>
        <taxon>Euteleostomi</taxon>
        <taxon>Mammalia</taxon>
        <taxon>Eutheria</taxon>
        <taxon>Euarchontoglires</taxon>
        <taxon>Glires</taxon>
        <taxon>Rodentia</taxon>
        <taxon>Myomorpha</taxon>
        <taxon>Muroidea</taxon>
        <taxon>Cricetidae</taxon>
        <taxon>Neotominae</taxon>
        <taxon>Neotoma</taxon>
    </lineage>
</organism>
<keyword evidence="3 6" id="KW-0732">Signal</keyword>
<evidence type="ECO:0000313" key="9">
    <source>
        <dbReference type="Proteomes" id="UP000092124"/>
    </source>
</evidence>
<proteinExistence type="predicted"/>
<evidence type="ECO:0000256" key="3">
    <source>
        <dbReference type="ARBA" id="ARBA00022729"/>
    </source>
</evidence>
<dbReference type="GO" id="GO:0004930">
    <property type="term" value="F:G protein-coupled receptor activity"/>
    <property type="evidence" value="ECO:0007669"/>
    <property type="project" value="InterPro"/>
</dbReference>
<evidence type="ECO:0000256" key="4">
    <source>
        <dbReference type="ARBA" id="ARBA00022989"/>
    </source>
</evidence>
<sequence length="119" mass="13885">MALKDTFLALAMVSLMLHFSWNCTRLAISDNDQGTQFLSYLGREMGKNTVCFTFVSMIPVNVQLYMSRVEVYYNQIMTSSAKVVIIYGIQRIWVTNSQWDITSKRDYTRLIPWDSKFCK</sequence>
<accession>A0A1A6GRG4</accession>
<dbReference type="AlphaFoldDB" id="A0A1A6GRG4"/>
<dbReference type="PRINTS" id="PR01535">
    <property type="entry name" value="VOMERONASL2R"/>
</dbReference>
<dbReference type="Pfam" id="PF01094">
    <property type="entry name" value="ANF_receptor"/>
    <property type="match status" value="1"/>
</dbReference>